<gene>
    <name evidence="1" type="ORF">JOB18_047503</name>
</gene>
<comment type="caution">
    <text evidence="1">The sequence shown here is derived from an EMBL/GenBank/DDBJ whole genome shotgun (WGS) entry which is preliminary data.</text>
</comment>
<proteinExistence type="predicted"/>
<organism evidence="1 2">
    <name type="scientific">Solea senegalensis</name>
    <name type="common">Senegalese sole</name>
    <dbReference type="NCBI Taxonomy" id="28829"/>
    <lineage>
        <taxon>Eukaryota</taxon>
        <taxon>Metazoa</taxon>
        <taxon>Chordata</taxon>
        <taxon>Craniata</taxon>
        <taxon>Vertebrata</taxon>
        <taxon>Euteleostomi</taxon>
        <taxon>Actinopterygii</taxon>
        <taxon>Neopterygii</taxon>
        <taxon>Teleostei</taxon>
        <taxon>Neoteleostei</taxon>
        <taxon>Acanthomorphata</taxon>
        <taxon>Carangaria</taxon>
        <taxon>Pleuronectiformes</taxon>
        <taxon>Pleuronectoidei</taxon>
        <taxon>Soleidae</taxon>
        <taxon>Solea</taxon>
    </lineage>
</organism>
<dbReference type="AlphaFoldDB" id="A0AAV6T288"/>
<protein>
    <submittedName>
        <fullName evidence="1">Uncharacterized protein</fullName>
    </submittedName>
</protein>
<name>A0AAV6T288_SOLSE</name>
<sequence length="99" mass="11571">MMRTPKNLSYDHETLTVNYYDKGMCCRRTQTCCFINIDASSISVIPQGSWVRTIETSCKAHVVQLFTSDVKSRTWVIEKQSLNQERAAPGKTRRRRERR</sequence>
<keyword evidence="2" id="KW-1185">Reference proteome</keyword>
<accession>A0AAV6T288</accession>
<evidence type="ECO:0000313" key="1">
    <source>
        <dbReference type="EMBL" id="KAG7523459.1"/>
    </source>
</evidence>
<dbReference type="Proteomes" id="UP000693946">
    <property type="component" value="Linkage Group LG10"/>
</dbReference>
<reference evidence="1 2" key="1">
    <citation type="journal article" date="2021" name="Sci. Rep.">
        <title>Chromosome anchoring in Senegalese sole (Solea senegalensis) reveals sex-associated markers and genome rearrangements in flatfish.</title>
        <authorList>
            <person name="Guerrero-Cozar I."/>
            <person name="Gomez-Garrido J."/>
            <person name="Berbel C."/>
            <person name="Martinez-Blanch J.F."/>
            <person name="Alioto T."/>
            <person name="Claros M.G."/>
            <person name="Gagnaire P.A."/>
            <person name="Manchado M."/>
        </authorList>
    </citation>
    <scope>NUCLEOTIDE SEQUENCE [LARGE SCALE GENOMIC DNA]</scope>
    <source>
        <strain evidence="1">Sse05_10M</strain>
    </source>
</reference>
<evidence type="ECO:0000313" key="2">
    <source>
        <dbReference type="Proteomes" id="UP000693946"/>
    </source>
</evidence>
<dbReference type="EMBL" id="JAGKHQ010000002">
    <property type="protein sequence ID" value="KAG7523459.1"/>
    <property type="molecule type" value="Genomic_DNA"/>
</dbReference>